<dbReference type="Gene3D" id="3.40.50.720">
    <property type="entry name" value="NAD(P)-binding Rossmann-like Domain"/>
    <property type="match status" value="1"/>
</dbReference>
<evidence type="ECO:0000313" key="4">
    <source>
        <dbReference type="EMBL" id="MBL4930161.1"/>
    </source>
</evidence>
<dbReference type="FunFam" id="3.40.50.720:FF:000084">
    <property type="entry name" value="Short-chain dehydrogenase reductase"/>
    <property type="match status" value="1"/>
</dbReference>
<dbReference type="RefSeq" id="WP_202662728.1">
    <property type="nucleotide sequence ID" value="NZ_JAESVP010000016.1"/>
</dbReference>
<dbReference type="SMART" id="SM00822">
    <property type="entry name" value="PKS_KR"/>
    <property type="match status" value="1"/>
</dbReference>
<evidence type="ECO:0000256" key="1">
    <source>
        <dbReference type="ARBA" id="ARBA00006484"/>
    </source>
</evidence>
<dbReference type="EMBL" id="JAESVP010000016">
    <property type="protein sequence ID" value="MBL4930161.1"/>
    <property type="molecule type" value="Genomic_DNA"/>
</dbReference>
<dbReference type="Pfam" id="PF13561">
    <property type="entry name" value="adh_short_C2"/>
    <property type="match status" value="1"/>
</dbReference>
<dbReference type="SUPFAM" id="SSF51735">
    <property type="entry name" value="NAD(P)-binding Rossmann-fold domains"/>
    <property type="match status" value="1"/>
</dbReference>
<proteinExistence type="inferred from homology"/>
<reference evidence="4" key="1">
    <citation type="submission" date="2021-01" db="EMBL/GenBank/DDBJ databases">
        <title>Genome seq and assembly of Tabrizicola sp. KVB23.</title>
        <authorList>
            <person name="Chhetri G."/>
        </authorList>
    </citation>
    <scope>NUCLEOTIDE SEQUENCE</scope>
    <source>
        <strain evidence="4">KVB23</strain>
    </source>
</reference>
<accession>A0A8J7MXX0</accession>
<evidence type="ECO:0000313" key="5">
    <source>
        <dbReference type="Proteomes" id="UP000619033"/>
    </source>
</evidence>
<comment type="caution">
    <text evidence="4">The sequence shown here is derived from an EMBL/GenBank/DDBJ whole genome shotgun (WGS) entry which is preliminary data.</text>
</comment>
<dbReference type="InterPro" id="IPR057326">
    <property type="entry name" value="KR_dom"/>
</dbReference>
<dbReference type="Proteomes" id="UP000619033">
    <property type="component" value="Unassembled WGS sequence"/>
</dbReference>
<protein>
    <submittedName>
        <fullName evidence="4">SDR family oxidoreductase</fullName>
    </submittedName>
</protein>
<dbReference type="AlphaFoldDB" id="A0A8J7MXX0"/>
<sequence>MSEALSLIIGGTSGIGRAIALRFATEGHRLLIAGRDAARGGAVAQACIDAGAPAATFLPVDVAEPESVHALGRAVQSGHGVPDILVNCAGILQSGKRVLDQPLDEDERLWRINYRGTLVGAQVFGRMMAERGTGAILNVGSLASFAPLSLPAYTPGKQAVKALTEILANELGPQGIRVNAVAPGYTLSDGLQAKIAAGERNPEAILATTALRKFVQPEDVAEAALFLCSDRAASITGVTLPVDAGWLVQAPYAHYLRGNPIRI</sequence>
<dbReference type="PRINTS" id="PR00080">
    <property type="entry name" value="SDRFAMILY"/>
</dbReference>
<evidence type="ECO:0000256" key="2">
    <source>
        <dbReference type="ARBA" id="ARBA00023002"/>
    </source>
</evidence>
<dbReference type="PANTHER" id="PTHR42760">
    <property type="entry name" value="SHORT-CHAIN DEHYDROGENASES/REDUCTASES FAMILY MEMBER"/>
    <property type="match status" value="1"/>
</dbReference>
<dbReference type="InterPro" id="IPR036291">
    <property type="entry name" value="NAD(P)-bd_dom_sf"/>
</dbReference>
<name>A0A8J7MXX0_9RHOB</name>
<keyword evidence="2" id="KW-0560">Oxidoreductase</keyword>
<dbReference type="PANTHER" id="PTHR42760:SF115">
    <property type="entry name" value="3-OXOACYL-[ACYL-CARRIER-PROTEIN] REDUCTASE FABG"/>
    <property type="match status" value="1"/>
</dbReference>
<dbReference type="InterPro" id="IPR002347">
    <property type="entry name" value="SDR_fam"/>
</dbReference>
<dbReference type="PRINTS" id="PR00081">
    <property type="entry name" value="GDHRDH"/>
</dbReference>
<comment type="similarity">
    <text evidence="1">Belongs to the short-chain dehydrogenases/reductases (SDR) family.</text>
</comment>
<dbReference type="CDD" id="cd05233">
    <property type="entry name" value="SDR_c"/>
    <property type="match status" value="1"/>
</dbReference>
<feature type="domain" description="Ketoreductase" evidence="3">
    <location>
        <begin position="4"/>
        <end position="208"/>
    </location>
</feature>
<evidence type="ECO:0000259" key="3">
    <source>
        <dbReference type="SMART" id="SM00822"/>
    </source>
</evidence>
<gene>
    <name evidence="4" type="ORF">JI744_18840</name>
</gene>
<keyword evidence="5" id="KW-1185">Reference proteome</keyword>
<organism evidence="4 5">
    <name type="scientific">Fuscibacter oryzae</name>
    <dbReference type="NCBI Taxonomy" id="2803939"/>
    <lineage>
        <taxon>Bacteria</taxon>
        <taxon>Pseudomonadati</taxon>
        <taxon>Pseudomonadota</taxon>
        <taxon>Alphaproteobacteria</taxon>
        <taxon>Rhodobacterales</taxon>
        <taxon>Paracoccaceae</taxon>
        <taxon>Fuscibacter</taxon>
    </lineage>
</organism>
<dbReference type="GO" id="GO:0016616">
    <property type="term" value="F:oxidoreductase activity, acting on the CH-OH group of donors, NAD or NADP as acceptor"/>
    <property type="evidence" value="ECO:0007669"/>
    <property type="project" value="TreeGrafter"/>
</dbReference>